<proteinExistence type="predicted"/>
<dbReference type="Proteomes" id="UP001239111">
    <property type="component" value="Chromosome 2"/>
</dbReference>
<organism evidence="1 2">
    <name type="scientific">Eretmocerus hayati</name>
    <dbReference type="NCBI Taxonomy" id="131215"/>
    <lineage>
        <taxon>Eukaryota</taxon>
        <taxon>Metazoa</taxon>
        <taxon>Ecdysozoa</taxon>
        <taxon>Arthropoda</taxon>
        <taxon>Hexapoda</taxon>
        <taxon>Insecta</taxon>
        <taxon>Pterygota</taxon>
        <taxon>Neoptera</taxon>
        <taxon>Endopterygota</taxon>
        <taxon>Hymenoptera</taxon>
        <taxon>Apocrita</taxon>
        <taxon>Proctotrupomorpha</taxon>
        <taxon>Chalcidoidea</taxon>
        <taxon>Aphelinidae</taxon>
        <taxon>Aphelininae</taxon>
        <taxon>Eretmocerus</taxon>
    </lineage>
</organism>
<gene>
    <name evidence="1" type="ORF">QAD02_016902</name>
</gene>
<name>A0ACC2PBW5_9HYME</name>
<reference evidence="1" key="1">
    <citation type="submission" date="2023-04" db="EMBL/GenBank/DDBJ databases">
        <title>A chromosome-level genome assembly of the parasitoid wasp Eretmocerus hayati.</title>
        <authorList>
            <person name="Zhong Y."/>
            <person name="Liu S."/>
            <person name="Liu Y."/>
        </authorList>
    </citation>
    <scope>NUCLEOTIDE SEQUENCE</scope>
    <source>
        <strain evidence="1">ZJU_SS_LIU_2023</strain>
    </source>
</reference>
<sequence length="640" mass="74131">MITMMKAQNKFYKISLSQERTSLMMGILEAKSESQVLRKMMTMLDYFDTFNPFTRGKYLINLVIDVKMSLEQFFRQAWSKKFVDLAVVQWIRVDESEISTLNSKRTTDYEIFVSSYNPFSDSLKDEELSTCIEVFPDKMKNLHGYPLTVMVTYLDFLKELTDKKLSRSYVLGPSEKWVGTLMQVLNFSIHPKYDYSYGDALYLNISKKRTNNTVFPSFPLGHFRGDFFYPFSSGIQYFTRNYSDIPVFAMAKYYSSINFPFHRTFSFYLIRPYVKNTNISTFAIISFCVLAYTAWIFAIWARMLNFREQNWSFLNILTAQMGGSIEQRGPMRLSKMIFQMSIYIATFIVVTLGSDYMAQIFIQSRQDLPKIETLRELTASGINLTMQLDQYIQVPFFLLKDQTMLEIFVRAQTRKSSPGLHSCFDRPRSASSVFDVSVNLCISRGGRKILNNKVQVDEIKEPIYIQEIALSLGKPPSFIKYRFEYVFGRLLEGGLFADDRRLDYSVYPNLHSVPGNPMDVGIDDDDDAPFYQQILPILIVGYGLGIFALIGEWIWRCFIAKTEMGKLARAFYNYSRPNSARNSMWASRVVSPAFHLVEFSGSRLHRSRRLSRNVCPKSTLTPKIFLYPSDLPDTKISQSA</sequence>
<evidence type="ECO:0000313" key="2">
    <source>
        <dbReference type="Proteomes" id="UP001239111"/>
    </source>
</evidence>
<comment type="caution">
    <text evidence="1">The sequence shown here is derived from an EMBL/GenBank/DDBJ whole genome shotgun (WGS) entry which is preliminary data.</text>
</comment>
<keyword evidence="2" id="KW-1185">Reference proteome</keyword>
<protein>
    <submittedName>
        <fullName evidence="1">Uncharacterized protein</fullName>
    </submittedName>
</protein>
<dbReference type="EMBL" id="CM056742">
    <property type="protein sequence ID" value="KAJ8681115.1"/>
    <property type="molecule type" value="Genomic_DNA"/>
</dbReference>
<evidence type="ECO:0000313" key="1">
    <source>
        <dbReference type="EMBL" id="KAJ8681115.1"/>
    </source>
</evidence>
<accession>A0ACC2PBW5</accession>